<feature type="domain" description="DUF6644" evidence="1">
    <location>
        <begin position="40"/>
        <end position="170"/>
    </location>
</feature>
<dbReference type="EMBL" id="CABVII010000013">
    <property type="protein sequence ID" value="VVP06844.1"/>
    <property type="molecule type" value="Genomic_DNA"/>
</dbReference>
<gene>
    <name evidence="2" type="ORF">PS862_03144</name>
</gene>
<dbReference type="Pfam" id="PF20349">
    <property type="entry name" value="DUF6644"/>
    <property type="match status" value="1"/>
</dbReference>
<dbReference type="AlphaFoldDB" id="A0A5E6W661"/>
<protein>
    <recommendedName>
        <fullName evidence="1">DUF6644 domain-containing protein</fullName>
    </recommendedName>
</protein>
<dbReference type="Proteomes" id="UP000385207">
    <property type="component" value="Unassembled WGS sequence"/>
</dbReference>
<reference evidence="2 3" key="1">
    <citation type="submission" date="2019-09" db="EMBL/GenBank/DDBJ databases">
        <authorList>
            <person name="Chandra G."/>
            <person name="Truman W A."/>
        </authorList>
    </citation>
    <scope>NUCLEOTIDE SEQUENCE [LARGE SCALE GENOMIC DNA]</scope>
    <source>
        <strain evidence="2">PS862</strain>
    </source>
</reference>
<dbReference type="InterPro" id="IPR046586">
    <property type="entry name" value="DUF6644"/>
</dbReference>
<organism evidence="2 3">
    <name type="scientific">Pseudomonas fluorescens</name>
    <dbReference type="NCBI Taxonomy" id="294"/>
    <lineage>
        <taxon>Bacteria</taxon>
        <taxon>Pseudomonadati</taxon>
        <taxon>Pseudomonadota</taxon>
        <taxon>Gammaproteobacteria</taxon>
        <taxon>Pseudomonadales</taxon>
        <taxon>Pseudomonadaceae</taxon>
        <taxon>Pseudomonas</taxon>
    </lineage>
</organism>
<name>A0A5E6W661_PSEFL</name>
<evidence type="ECO:0000313" key="3">
    <source>
        <dbReference type="Proteomes" id="UP000385207"/>
    </source>
</evidence>
<accession>A0A5E6W661</accession>
<sequence>MMQAVDSNGGTGPDSWLDWLNDSPVGAAMRGDLWLYPMIEVVHIIGFTVLVGSVLMFDLRVLGLSKNIAVTALARHLLTWSIAALLLIVPAGLMMFSAHPHDFASNGVFILKLCLIAAAGVNAALFHIGVYRSVNQWNTAVAAPGIAKIQALFSIALWVTVILCGRLLAYT</sequence>
<proteinExistence type="predicted"/>
<evidence type="ECO:0000313" key="2">
    <source>
        <dbReference type="EMBL" id="VVP06844.1"/>
    </source>
</evidence>
<evidence type="ECO:0000259" key="1">
    <source>
        <dbReference type="Pfam" id="PF20349"/>
    </source>
</evidence>